<feature type="transmembrane region" description="Helical" evidence="8">
    <location>
        <begin position="94"/>
        <end position="111"/>
    </location>
</feature>
<keyword evidence="7" id="KW-0067">ATP-binding</keyword>
<dbReference type="PANTHER" id="PTHR41523:SF8">
    <property type="entry name" value="ETHYLENE RESPONSE SENSOR PROTEIN"/>
    <property type="match status" value="1"/>
</dbReference>
<feature type="domain" description="Histidine kinase/HSP90-like ATPase" evidence="9">
    <location>
        <begin position="453"/>
        <end position="546"/>
    </location>
</feature>
<evidence type="ECO:0000256" key="1">
    <source>
        <dbReference type="ARBA" id="ARBA00000085"/>
    </source>
</evidence>
<organism evidence="10 11">
    <name type="scientific">Methanothermobacter marburgensis (strain ATCC BAA-927 / DSM 2133 / JCM 14651 / NBRC 100331 / OCM 82 / Marburg)</name>
    <name type="common">Methanobacterium thermoautotrophicum</name>
    <dbReference type="NCBI Taxonomy" id="79929"/>
    <lineage>
        <taxon>Archaea</taxon>
        <taxon>Methanobacteriati</taxon>
        <taxon>Methanobacteriota</taxon>
        <taxon>Methanomada group</taxon>
        <taxon>Methanobacteria</taxon>
        <taxon>Methanobacteriales</taxon>
        <taxon>Methanobacteriaceae</taxon>
        <taxon>Methanothermobacter</taxon>
    </lineage>
</organism>
<keyword evidence="8" id="KW-1133">Transmembrane helix</keyword>
<accession>D9PVS8</accession>
<protein>
    <recommendedName>
        <fullName evidence="2">histidine kinase</fullName>
        <ecNumber evidence="2">2.7.13.3</ecNumber>
    </recommendedName>
</protein>
<dbReference type="Proteomes" id="UP000000345">
    <property type="component" value="Chromosome"/>
</dbReference>
<dbReference type="PaxDb" id="79929-MTBMA_c07310"/>
<gene>
    <name evidence="10" type="ordered locus">MTBMA_c07310</name>
</gene>
<dbReference type="EMBL" id="CP001710">
    <property type="protein sequence ID" value="ADL58326.1"/>
    <property type="molecule type" value="Genomic_DNA"/>
</dbReference>
<dbReference type="InterPro" id="IPR035965">
    <property type="entry name" value="PAS-like_dom_sf"/>
</dbReference>
<dbReference type="KEGG" id="mmg:MTBMA_c07310"/>
<dbReference type="GO" id="GO:0004673">
    <property type="term" value="F:protein histidine kinase activity"/>
    <property type="evidence" value="ECO:0007669"/>
    <property type="project" value="UniProtKB-EC"/>
</dbReference>
<evidence type="ECO:0000313" key="10">
    <source>
        <dbReference type="EMBL" id="ADL58326.1"/>
    </source>
</evidence>
<dbReference type="Pfam" id="PF07568">
    <property type="entry name" value="HisKA_2"/>
    <property type="match status" value="1"/>
</dbReference>
<evidence type="ECO:0000259" key="9">
    <source>
        <dbReference type="SMART" id="SM00387"/>
    </source>
</evidence>
<name>D9PVS8_METTM</name>
<evidence type="ECO:0000256" key="3">
    <source>
        <dbReference type="ARBA" id="ARBA00022553"/>
    </source>
</evidence>
<feature type="transmembrane region" description="Helical" evidence="8">
    <location>
        <begin position="21"/>
        <end position="40"/>
    </location>
</feature>
<dbReference type="InterPro" id="IPR011495">
    <property type="entry name" value="Sig_transdc_His_kin_sub2_dim/P"/>
</dbReference>
<feature type="transmembrane region" description="Helical" evidence="8">
    <location>
        <begin position="218"/>
        <end position="239"/>
    </location>
</feature>
<dbReference type="Gene3D" id="3.30.565.10">
    <property type="entry name" value="Histidine kinase-like ATPase, C-terminal domain"/>
    <property type="match status" value="1"/>
</dbReference>
<keyword evidence="11" id="KW-1185">Reference proteome</keyword>
<dbReference type="EC" id="2.7.13.3" evidence="2"/>
<reference key="1">
    <citation type="submission" date="2009-08" db="EMBL/GenBank/DDBJ databases">
        <title>The genome sequence of Methanothermobacter marburgensis.</title>
        <authorList>
            <person name="Kaster A."/>
            <person name="Seedorf H."/>
            <person name="Goenrich M."/>
            <person name="Wiezer A."/>
            <person name="Liesegang H."/>
            <person name="Thauer R."/>
            <person name="Gottschalk G."/>
        </authorList>
    </citation>
    <scope>NUCLEOTIDE SEQUENCE</scope>
    <source>
        <strain>Marburg</strain>
    </source>
</reference>
<dbReference type="Pfam" id="PF02518">
    <property type="entry name" value="HATPase_c"/>
    <property type="match status" value="1"/>
</dbReference>
<sequence>MEFVPFKKDLNMKNTVSHLMGFFLILFSSVALLMMAGGGWSPWDLPILHMSLVLLGASIILACFSHRRTALSLSIMIIPLQFIQFAGFQGLHTVLPPPLLAAYSVSLILLIRRHYHAGQTLAYITGIMAYALVMTHLTGVVEVVEALRVDPTISAELLMAALGLLGLYPQRGVTEPLFSGMMGGYTARVLLATMLTAITVTGILILRGRDQLPFPAEIFLLSLTVALIIVTITFTAYRLNTVDHQRLMNERGLRRTRRFFRDVVENLEEAVAVIDEDGNPLHLNRAMKKLGIDCRPIHDRFMNARVPSYIRSLKAGDRNFTGWYIPLDEGAIISLTDITDLMRTQEELERNIMEKDALLRELHHRVKNNLQIILSLINMQIRSAGEDAREALIRTSTRVQTLAAIHESVYGLGSLAEVKMHECIMRISENLRSVFDALDVEFHIDAPHTFNVETAMPLALIVNELISNSLQHAFPQGRGTVKVEISRMNSEYCLRVMDDGVGFSGEKRMGLQLALNLARQIEGDLRILLREDGGGTEVTLPFRELHYRRRL</sequence>
<dbReference type="InterPro" id="IPR036890">
    <property type="entry name" value="HATPase_C_sf"/>
</dbReference>
<evidence type="ECO:0000256" key="2">
    <source>
        <dbReference type="ARBA" id="ARBA00012438"/>
    </source>
</evidence>
<dbReference type="SMART" id="SM00387">
    <property type="entry name" value="HATPase_c"/>
    <property type="match status" value="1"/>
</dbReference>
<keyword evidence="4 10" id="KW-0808">Transferase</keyword>
<feature type="transmembrane region" description="Helical" evidence="8">
    <location>
        <begin position="120"/>
        <end position="139"/>
    </location>
</feature>
<keyword evidence="8" id="KW-0472">Membrane</keyword>
<keyword evidence="6 10" id="KW-0418">Kinase</keyword>
<dbReference type="GeneID" id="9704439"/>
<proteinExistence type="predicted"/>
<dbReference type="InterPro" id="IPR003594">
    <property type="entry name" value="HATPase_dom"/>
</dbReference>
<feature type="transmembrane region" description="Helical" evidence="8">
    <location>
        <begin position="46"/>
        <end position="64"/>
    </location>
</feature>
<keyword evidence="3" id="KW-0597">Phosphoprotein</keyword>
<evidence type="ECO:0000256" key="6">
    <source>
        <dbReference type="ARBA" id="ARBA00022777"/>
    </source>
</evidence>
<comment type="catalytic activity">
    <reaction evidence="1">
        <text>ATP + protein L-histidine = ADP + protein N-phospho-L-histidine.</text>
        <dbReference type="EC" id="2.7.13.3"/>
    </reaction>
</comment>
<reference evidence="10 11" key="2">
    <citation type="journal article" date="2010" name="J. Bacteriol.">
        <title>Complete genome sequence of Methanothermobacter marburgensis, a methanoarchaeon model organism.</title>
        <authorList>
            <person name="Liesegang H."/>
            <person name="Kaster A.K."/>
            <person name="Wiezer A."/>
            <person name="Goenrich M."/>
            <person name="Wollherr A."/>
            <person name="Seedorf H."/>
            <person name="Gottschalk G."/>
            <person name="Thauer R.K."/>
        </authorList>
    </citation>
    <scope>NUCLEOTIDE SEQUENCE [LARGE SCALE GENOMIC DNA]</scope>
    <source>
        <strain evidence="11">ATCC BAA-927 / DSM 2133 / JCM 14651 / NBRC 100331 / OCM 82 / Marburg</strain>
    </source>
</reference>
<dbReference type="OrthoDB" id="82465at2157"/>
<dbReference type="SUPFAM" id="SSF55874">
    <property type="entry name" value="ATPase domain of HSP90 chaperone/DNA topoisomerase II/histidine kinase"/>
    <property type="match status" value="1"/>
</dbReference>
<dbReference type="RefSeq" id="WP_013295550.1">
    <property type="nucleotide sequence ID" value="NC_014408.1"/>
</dbReference>
<dbReference type="AlphaFoldDB" id="D9PVS8"/>
<keyword evidence="8" id="KW-0812">Transmembrane</keyword>
<dbReference type="Gene3D" id="3.30.450.20">
    <property type="entry name" value="PAS domain"/>
    <property type="match status" value="1"/>
</dbReference>
<feature type="transmembrane region" description="Helical" evidence="8">
    <location>
        <begin position="71"/>
        <end position="88"/>
    </location>
</feature>
<evidence type="ECO:0000313" key="11">
    <source>
        <dbReference type="Proteomes" id="UP000000345"/>
    </source>
</evidence>
<dbReference type="PANTHER" id="PTHR41523">
    <property type="entry name" value="TWO-COMPONENT SYSTEM SENSOR PROTEIN"/>
    <property type="match status" value="1"/>
</dbReference>
<evidence type="ECO:0000256" key="8">
    <source>
        <dbReference type="SAM" id="Phobius"/>
    </source>
</evidence>
<dbReference type="GO" id="GO:0005524">
    <property type="term" value="F:ATP binding"/>
    <property type="evidence" value="ECO:0007669"/>
    <property type="project" value="UniProtKB-KW"/>
</dbReference>
<dbReference type="GeneID" id="77399511"/>
<evidence type="ECO:0000256" key="5">
    <source>
        <dbReference type="ARBA" id="ARBA00022741"/>
    </source>
</evidence>
<evidence type="ECO:0000256" key="7">
    <source>
        <dbReference type="ARBA" id="ARBA00022840"/>
    </source>
</evidence>
<keyword evidence="5" id="KW-0547">Nucleotide-binding</keyword>
<dbReference type="STRING" id="79929.MTBMA_c07310"/>
<dbReference type="HOGENOM" id="CLU_480319_0_0_2"/>
<feature type="transmembrane region" description="Helical" evidence="8">
    <location>
        <begin position="189"/>
        <end position="206"/>
    </location>
</feature>
<dbReference type="SUPFAM" id="SSF55785">
    <property type="entry name" value="PYP-like sensor domain (PAS domain)"/>
    <property type="match status" value="1"/>
</dbReference>
<evidence type="ECO:0000256" key="4">
    <source>
        <dbReference type="ARBA" id="ARBA00022679"/>
    </source>
</evidence>